<feature type="transmembrane region" description="Helical" evidence="12">
    <location>
        <begin position="395"/>
        <end position="414"/>
    </location>
</feature>
<keyword evidence="4 12" id="KW-0328">Glycosyltransferase</keyword>
<evidence type="ECO:0000256" key="4">
    <source>
        <dbReference type="ARBA" id="ARBA00022676"/>
    </source>
</evidence>
<evidence type="ECO:0000256" key="9">
    <source>
        <dbReference type="ARBA" id="ARBA00023136"/>
    </source>
</evidence>
<evidence type="ECO:0000256" key="14">
    <source>
        <dbReference type="SAM" id="SignalP"/>
    </source>
</evidence>
<gene>
    <name evidence="15" type="ORF">A4X13_0g8040</name>
</gene>
<keyword evidence="9 12" id="KW-0472">Membrane</keyword>
<keyword evidence="14" id="KW-0732">Signal</keyword>
<sequence length="649" mass="71146">MARLSSRPLRTTSLLIPAIALAHIFLAPYSKVEESFSTQATHDILIHGIAPSALDHYDHVIFPGAVPRSFIGPLILALITYPLAVIGQAVGVVRTSADVQTVMRCALVLLTTKSLASFANALFTPPKLTRREAGIHRTCFDVITALQFHFLFWASRTTPNSIALPFVLHAFKLIAALPTSQPRFLTGMTLLTFLASTLRLELAGFLIPASVLFLAGVGSGTPNKFTRVVNLLRAGIVGGLLGAATSIVVDTYFWRGPSALLQPRQWLWPEFSGLLFNVVEGKSSDWGVSPWHTYLTSSIPKLLSVTSLFLIWTIITRFQPQADRKGKAKSIPSVNKRLPNMTPIRWLLALCAGHVGLLSLLAHKEWRFIVYTVPCFNAGAALGLRRFLTTRPRQLVVLLILGLTAAITTLLTLISHVNYPGGHALAELERRLDTLPTSAEVRIHIDVLPAMTGVTLFQALRLSRRTTGDGSVGKRKGGFGTSWLPSAVPELSTKRRMVYDKTENLDRSPKNASAVSQWSSYDFLLTDRIGCQVFEEQEDEQTSGSTETEDIPSENPAALFEPAFEVQAYTRLKLKRPRAYIHSLIYPHGEFWQVLLVSSSSQGSAPSSSAVAASIGLPKWWRAANALLPLQIQTAPAVTVCRKRQPSPK</sequence>
<accession>A0A177TSA6</accession>
<feature type="chain" id="PRO_5043937999" description="Mannosyltransferase" evidence="14">
    <location>
        <begin position="23"/>
        <end position="649"/>
    </location>
</feature>
<evidence type="ECO:0000256" key="11">
    <source>
        <dbReference type="ARBA" id="ARBA00048899"/>
    </source>
</evidence>
<evidence type="ECO:0000256" key="1">
    <source>
        <dbReference type="ARBA" id="ARBA00004477"/>
    </source>
</evidence>
<reference evidence="15" key="2">
    <citation type="journal article" date="2019" name="IMA Fungus">
        <title>Genome sequencing and comparison of five Tilletia species to identify candidate genes for the detection of regulated species infecting wheat.</title>
        <authorList>
            <person name="Nguyen H.D.T."/>
            <person name="Sultana T."/>
            <person name="Kesanakurti P."/>
            <person name="Hambleton S."/>
        </authorList>
    </citation>
    <scope>NUCLEOTIDE SEQUENCE</scope>
    <source>
        <strain evidence="15">DAOMC 236416</strain>
    </source>
</reference>
<evidence type="ECO:0000256" key="13">
    <source>
        <dbReference type="SAM" id="MobiDB-lite"/>
    </source>
</evidence>
<keyword evidence="8 12" id="KW-1133">Transmembrane helix</keyword>
<feature type="transmembrane region" description="Helical" evidence="12">
    <location>
        <begin position="231"/>
        <end position="254"/>
    </location>
</feature>
<feature type="transmembrane region" description="Helical" evidence="12">
    <location>
        <begin position="135"/>
        <end position="155"/>
    </location>
</feature>
<name>A0A177TSA6_9BASI</name>
<dbReference type="Pfam" id="PF03901">
    <property type="entry name" value="Glyco_transf_22"/>
    <property type="match status" value="1"/>
</dbReference>
<feature type="region of interest" description="Disordered" evidence="13">
    <location>
        <begin position="536"/>
        <end position="555"/>
    </location>
</feature>
<evidence type="ECO:0000256" key="2">
    <source>
        <dbReference type="ARBA" id="ARBA00004922"/>
    </source>
</evidence>
<proteinExistence type="inferred from homology"/>
<dbReference type="UniPathway" id="UPA00378"/>
<comment type="similarity">
    <text evidence="3 12">Belongs to the glycosyltransferase 22 family.</text>
</comment>
<reference evidence="15" key="1">
    <citation type="submission" date="2016-04" db="EMBL/GenBank/DDBJ databases">
        <authorList>
            <person name="Nguyen H.D."/>
            <person name="Samba Siva P."/>
            <person name="Cullis J."/>
            <person name="Levesque C.A."/>
            <person name="Hambleton S."/>
        </authorList>
    </citation>
    <scope>NUCLEOTIDE SEQUENCE</scope>
    <source>
        <strain evidence="15">DAOMC 236416</strain>
    </source>
</reference>
<dbReference type="GO" id="GO:0006487">
    <property type="term" value="P:protein N-linked glycosylation"/>
    <property type="evidence" value="ECO:0007669"/>
    <property type="project" value="TreeGrafter"/>
</dbReference>
<dbReference type="PANTHER" id="PTHR22760">
    <property type="entry name" value="GLYCOSYLTRANSFERASE"/>
    <property type="match status" value="1"/>
</dbReference>
<feature type="transmembrane region" description="Helical" evidence="12">
    <location>
        <begin position="294"/>
        <end position="315"/>
    </location>
</feature>
<comment type="function">
    <text evidence="10">Mannosyltransferase that operates in the biosynthetic pathway of dolichol-linked oligosaccharides, the glycan precursors employed in protein asparagine (N)-glycosylation. The assembly of dolichol-linked oligosaccharides begins on the cytosolic side of the endoplasmic reticulum membrane and finishes in its lumen. The sequential addition of sugars to dolichol pyrophosphate produces dolichol-linked oligosaccharides containing fourteen sugars, including two GlcNAcs, nine mannoses and three glucoses. Once assembled, the oligosaccharide is transferred from the lipid to nascent proteins by oligosaccharyltransferases. In the lumen of the endoplasmic reticulum, adds the eighth mannose residue in an alpha-1,6 linkage onto Man(7)GlcNAc(2)-PP-dolichol to produce Man(8)GlcNAc(2)-PP-dolichol.</text>
</comment>
<evidence type="ECO:0000256" key="10">
    <source>
        <dbReference type="ARBA" id="ARBA00044721"/>
    </source>
</evidence>
<keyword evidence="6 12" id="KW-0812">Transmembrane</keyword>
<comment type="subcellular location">
    <subcellularLocation>
        <location evidence="1 12">Endoplasmic reticulum membrane</location>
        <topology evidence="1 12">Multi-pass membrane protein</topology>
    </subcellularLocation>
</comment>
<dbReference type="GO" id="GO:0005789">
    <property type="term" value="C:endoplasmic reticulum membrane"/>
    <property type="evidence" value="ECO:0007669"/>
    <property type="project" value="UniProtKB-SubCell"/>
</dbReference>
<feature type="transmembrane region" description="Helical" evidence="12">
    <location>
        <begin position="200"/>
        <end position="219"/>
    </location>
</feature>
<dbReference type="EC" id="2.4.1.-" evidence="12"/>
<evidence type="ECO:0000256" key="7">
    <source>
        <dbReference type="ARBA" id="ARBA00022824"/>
    </source>
</evidence>
<protein>
    <recommendedName>
        <fullName evidence="12">Mannosyltransferase</fullName>
        <ecNumber evidence="12">2.4.1.-</ecNumber>
    </recommendedName>
</protein>
<comment type="caution">
    <text evidence="15">The sequence shown here is derived from an EMBL/GenBank/DDBJ whole genome shotgun (WGS) entry which is preliminary data.</text>
</comment>
<feature type="transmembrane region" description="Helical" evidence="12">
    <location>
        <begin position="105"/>
        <end position="123"/>
    </location>
</feature>
<evidence type="ECO:0000313" key="16">
    <source>
        <dbReference type="Proteomes" id="UP000077521"/>
    </source>
</evidence>
<evidence type="ECO:0000313" key="15">
    <source>
        <dbReference type="EMBL" id="KAE8239847.1"/>
    </source>
</evidence>
<dbReference type="PANTHER" id="PTHR22760:SF1">
    <property type="entry name" value="DOL-P-MAN:MAN(7)GLCNAC(2)-PP-DOL ALPHA-1,6-MANNOSYLTRANSFERASE"/>
    <property type="match status" value="1"/>
</dbReference>
<feature type="signal peptide" evidence="14">
    <location>
        <begin position="1"/>
        <end position="22"/>
    </location>
</feature>
<evidence type="ECO:0000256" key="5">
    <source>
        <dbReference type="ARBA" id="ARBA00022679"/>
    </source>
</evidence>
<feature type="transmembrane region" description="Helical" evidence="12">
    <location>
        <begin position="162"/>
        <end position="180"/>
    </location>
</feature>
<dbReference type="Proteomes" id="UP000077521">
    <property type="component" value="Unassembled WGS sequence"/>
</dbReference>
<organism evidence="15 16">
    <name type="scientific">Tilletia indica</name>
    <dbReference type="NCBI Taxonomy" id="43049"/>
    <lineage>
        <taxon>Eukaryota</taxon>
        <taxon>Fungi</taxon>
        <taxon>Dikarya</taxon>
        <taxon>Basidiomycota</taxon>
        <taxon>Ustilaginomycotina</taxon>
        <taxon>Exobasidiomycetes</taxon>
        <taxon>Tilletiales</taxon>
        <taxon>Tilletiaceae</taxon>
        <taxon>Tilletia</taxon>
    </lineage>
</organism>
<feature type="transmembrane region" description="Helical" evidence="12">
    <location>
        <begin position="12"/>
        <end position="29"/>
    </location>
</feature>
<feature type="compositionally biased region" description="Acidic residues" evidence="13">
    <location>
        <begin position="536"/>
        <end position="552"/>
    </location>
</feature>
<keyword evidence="7 12" id="KW-0256">Endoplasmic reticulum</keyword>
<evidence type="ECO:0000256" key="8">
    <source>
        <dbReference type="ARBA" id="ARBA00022989"/>
    </source>
</evidence>
<feature type="transmembrane region" description="Helical" evidence="12">
    <location>
        <begin position="344"/>
        <end position="362"/>
    </location>
</feature>
<dbReference type="EMBL" id="LWDF02001211">
    <property type="protein sequence ID" value="KAE8239847.1"/>
    <property type="molecule type" value="Genomic_DNA"/>
</dbReference>
<evidence type="ECO:0000256" key="6">
    <source>
        <dbReference type="ARBA" id="ARBA00022692"/>
    </source>
</evidence>
<dbReference type="AlphaFoldDB" id="A0A177TSA6"/>
<keyword evidence="5" id="KW-0808">Transferase</keyword>
<feature type="transmembrane region" description="Helical" evidence="12">
    <location>
        <begin position="70"/>
        <end position="93"/>
    </location>
</feature>
<evidence type="ECO:0000256" key="3">
    <source>
        <dbReference type="ARBA" id="ARBA00007063"/>
    </source>
</evidence>
<comment type="pathway">
    <text evidence="2">Protein modification; protein glycosylation.</text>
</comment>
<feature type="transmembrane region" description="Helical" evidence="12">
    <location>
        <begin position="368"/>
        <end position="388"/>
    </location>
</feature>
<evidence type="ECO:0000256" key="12">
    <source>
        <dbReference type="RuleBase" id="RU363075"/>
    </source>
</evidence>
<dbReference type="GO" id="GO:0052917">
    <property type="term" value="F:dol-P-Man:Man(7)GlcNAc(2)-PP-Dol alpha-1,6-mannosyltransferase activity"/>
    <property type="evidence" value="ECO:0007669"/>
    <property type="project" value="UniProtKB-EC"/>
</dbReference>
<keyword evidence="16" id="KW-1185">Reference proteome</keyword>
<dbReference type="InterPro" id="IPR005599">
    <property type="entry name" value="GPI_mannosylTrfase"/>
</dbReference>
<comment type="catalytic activity">
    <reaction evidence="11">
        <text>an alpha-D-Man-(1-&gt;2)-alpha-D-Man-(1-&gt;2)-alpha-D-Man-(1-&gt;3)-[alpha-D-Man-(1-&gt;2)-alpha-D-Man-(1-&gt;3)-alpha-D-Man-(1-&gt;6)]-beta-D-Man-(1-&gt;4)-beta-D-GlcNAc-(1-&gt;4)-alpha-D-GlcNAc-diphospho-di-trans,poly-cis-dolichol + a di-trans,poly-cis-dolichyl beta-D-mannosyl phosphate = an alpha-D-Man-(1-&gt;2)-alpha-D-Man-(1-&gt;2)-alpha-D-Man-(1-&gt;3)-[alpha-D-Man-(1-&gt;2)-alpha-D-Man-(1-&gt;3)-[alpha-D-Man-(1-&gt;6)]-alpha-D-Man-(1-&gt;6)]-beta-D-Man-(1-&gt;4)-beta-D-GlcNAc-(1-&gt;4)-alpha-D-GlcNAc-diphospho-di-trans,poly-cis-dolichol + a di-trans,poly-cis-dolichyl phosphate + H(+)</text>
        <dbReference type="Rhea" id="RHEA:29535"/>
        <dbReference type="Rhea" id="RHEA-COMP:19498"/>
        <dbReference type="Rhea" id="RHEA-COMP:19501"/>
        <dbReference type="Rhea" id="RHEA-COMP:19518"/>
        <dbReference type="Rhea" id="RHEA-COMP:19519"/>
        <dbReference type="ChEBI" id="CHEBI:15378"/>
        <dbReference type="ChEBI" id="CHEBI:57683"/>
        <dbReference type="ChEBI" id="CHEBI:58211"/>
        <dbReference type="ChEBI" id="CHEBI:132517"/>
        <dbReference type="ChEBI" id="CHEBI:132519"/>
        <dbReference type="EC" id="2.4.1.260"/>
    </reaction>
    <physiologicalReaction direction="left-to-right" evidence="11">
        <dbReference type="Rhea" id="RHEA:29536"/>
    </physiologicalReaction>
</comment>